<evidence type="ECO:0000256" key="11">
    <source>
        <dbReference type="ARBA" id="ARBA00023316"/>
    </source>
</evidence>
<evidence type="ECO:0000256" key="12">
    <source>
        <dbReference type="ARBA" id="ARBA00034000"/>
    </source>
</evidence>
<evidence type="ECO:0000313" key="17">
    <source>
        <dbReference type="Proteomes" id="UP000605148"/>
    </source>
</evidence>
<evidence type="ECO:0000256" key="5">
    <source>
        <dbReference type="ARBA" id="ARBA00022645"/>
    </source>
</evidence>
<gene>
    <name evidence="16" type="ORF">GCM10011316_15900</name>
</gene>
<reference evidence="16" key="1">
    <citation type="journal article" date="2014" name="Int. J. Syst. Evol. Microbiol.">
        <title>Complete genome sequence of Corynebacterium casei LMG S-19264T (=DSM 44701T), isolated from a smear-ripened cheese.</title>
        <authorList>
            <consortium name="US DOE Joint Genome Institute (JGI-PGF)"/>
            <person name="Walter F."/>
            <person name="Albersmeier A."/>
            <person name="Kalinowski J."/>
            <person name="Ruckert C."/>
        </authorList>
    </citation>
    <scope>NUCLEOTIDE SEQUENCE</scope>
    <source>
        <strain evidence="16">CGMCC 1.12426</strain>
    </source>
</reference>
<dbReference type="InterPro" id="IPR018044">
    <property type="entry name" value="Peptidase_S11"/>
</dbReference>
<dbReference type="Gene3D" id="2.60.410.10">
    <property type="entry name" value="D-Ala-D-Ala carboxypeptidase, C-terminal domain"/>
    <property type="match status" value="1"/>
</dbReference>
<dbReference type="Pfam" id="PF07943">
    <property type="entry name" value="PBP5_C"/>
    <property type="match status" value="1"/>
</dbReference>
<dbReference type="InterPro" id="IPR012907">
    <property type="entry name" value="Peptidase_S11_C"/>
</dbReference>
<dbReference type="InterPro" id="IPR012338">
    <property type="entry name" value="Beta-lactam/transpept-like"/>
</dbReference>
<dbReference type="InterPro" id="IPR001967">
    <property type="entry name" value="Peptidase_S11_N"/>
</dbReference>
<keyword evidence="11" id="KW-0961">Cell wall biogenesis/degradation</keyword>
<protein>
    <recommendedName>
        <fullName evidence="4">serine-type D-Ala-D-Ala carboxypeptidase</fullName>
        <ecNumber evidence="4">3.4.16.4</ecNumber>
    </recommendedName>
</protein>
<organism evidence="16 17">
    <name type="scientific">Roseibium aquae</name>
    <dbReference type="NCBI Taxonomy" id="1323746"/>
    <lineage>
        <taxon>Bacteria</taxon>
        <taxon>Pseudomonadati</taxon>
        <taxon>Pseudomonadota</taxon>
        <taxon>Alphaproteobacteria</taxon>
        <taxon>Hyphomicrobiales</taxon>
        <taxon>Stappiaceae</taxon>
        <taxon>Roseibium</taxon>
    </lineage>
</organism>
<evidence type="ECO:0000256" key="9">
    <source>
        <dbReference type="ARBA" id="ARBA00022960"/>
    </source>
</evidence>
<dbReference type="EC" id="3.4.16.4" evidence="4"/>
<evidence type="ECO:0000256" key="10">
    <source>
        <dbReference type="ARBA" id="ARBA00022984"/>
    </source>
</evidence>
<reference evidence="16" key="2">
    <citation type="submission" date="2020-09" db="EMBL/GenBank/DDBJ databases">
        <authorList>
            <person name="Sun Q."/>
            <person name="Zhou Y."/>
        </authorList>
    </citation>
    <scope>NUCLEOTIDE SEQUENCE</scope>
    <source>
        <strain evidence="16">CGMCC 1.12426</strain>
    </source>
</reference>
<evidence type="ECO:0000313" key="16">
    <source>
        <dbReference type="EMBL" id="GGB44697.1"/>
    </source>
</evidence>
<feature type="domain" description="Peptidase S11 D-Ala-D-Ala carboxypeptidase A C-terminal" evidence="15">
    <location>
        <begin position="284"/>
        <end position="374"/>
    </location>
</feature>
<keyword evidence="9" id="KW-0133">Cell shape</keyword>
<dbReference type="GO" id="GO:0071555">
    <property type="term" value="P:cell wall organization"/>
    <property type="evidence" value="ECO:0007669"/>
    <property type="project" value="UniProtKB-KW"/>
</dbReference>
<keyword evidence="8" id="KW-0378">Hydrolase</keyword>
<comment type="caution">
    <text evidence="16">The sequence shown here is derived from an EMBL/GenBank/DDBJ whole genome shotgun (WGS) entry which is preliminary data.</text>
</comment>
<evidence type="ECO:0000256" key="4">
    <source>
        <dbReference type="ARBA" id="ARBA00012448"/>
    </source>
</evidence>
<dbReference type="Pfam" id="PF00768">
    <property type="entry name" value="Peptidase_S11"/>
    <property type="match status" value="1"/>
</dbReference>
<evidence type="ECO:0000256" key="1">
    <source>
        <dbReference type="ARBA" id="ARBA00003217"/>
    </source>
</evidence>
<dbReference type="AlphaFoldDB" id="A0A916TIB1"/>
<feature type="signal peptide" evidence="14">
    <location>
        <begin position="1"/>
        <end position="33"/>
    </location>
</feature>
<dbReference type="InterPro" id="IPR015956">
    <property type="entry name" value="Peniciliin-bd_prot_C_sf"/>
</dbReference>
<evidence type="ECO:0000256" key="13">
    <source>
        <dbReference type="RuleBase" id="RU004016"/>
    </source>
</evidence>
<name>A0A916TIB1_9HYPH</name>
<feature type="chain" id="PRO_5037088874" description="serine-type D-Ala-D-Ala carboxypeptidase" evidence="14">
    <location>
        <begin position="34"/>
        <end position="394"/>
    </location>
</feature>
<comment type="catalytic activity">
    <reaction evidence="12">
        <text>Preferential cleavage: (Ac)2-L-Lys-D-Ala-|-D-Ala. Also transpeptidation of peptidyl-alanyl moieties that are N-acyl substituents of D-alanine.</text>
        <dbReference type="EC" id="3.4.16.4"/>
    </reaction>
</comment>
<keyword evidence="5 16" id="KW-0121">Carboxypeptidase</keyword>
<dbReference type="SMART" id="SM00936">
    <property type="entry name" value="PBP5_C"/>
    <property type="match status" value="1"/>
</dbReference>
<dbReference type="Proteomes" id="UP000605148">
    <property type="component" value="Unassembled WGS sequence"/>
</dbReference>
<comment type="pathway">
    <text evidence="2">Cell wall biogenesis; peptidoglycan biosynthesis.</text>
</comment>
<dbReference type="SUPFAM" id="SSF69189">
    <property type="entry name" value="Penicillin-binding protein associated domain"/>
    <property type="match status" value="1"/>
</dbReference>
<comment type="similarity">
    <text evidence="3 13">Belongs to the peptidase S11 family.</text>
</comment>
<evidence type="ECO:0000256" key="8">
    <source>
        <dbReference type="ARBA" id="ARBA00022801"/>
    </source>
</evidence>
<sequence length="394" mass="41848">MSLFLFLSIAQRMRFSAFCLGLAIVCGVGSGHADTLSSSAPIAYLSEVETNTVLFSKSPVTPFQPGALAKIMTAASVFRALESGTVQETTLCPVSVHAWRTGGAPAGGATMFAELNSNIAISDLLQGLLIQQANDAAIVLAECLDGDEAAFARRMNEDAEDIGLENSLFANPTGYAAQEAQTTASDLARLARYILETFPDRYTLFSSPEFTWNGIFQRNRNPLIGEIRGLDGFGAGRSDTDGYAAVASIERDGRRIIAVVANLPSESAREKALDDLVDGAWEYFGVRTLFDRGDTVAMARVFGGTAGEVPLVASGPIEVLLPRGETLGYRLRVTYDGPLTAPVTPGLRAGELLVLGETGIVYRAPLETGGPAIEKGTLVTRALDGLVELLFGWI</sequence>
<evidence type="ECO:0000256" key="7">
    <source>
        <dbReference type="ARBA" id="ARBA00022729"/>
    </source>
</evidence>
<keyword evidence="17" id="KW-1185">Reference proteome</keyword>
<dbReference type="PANTHER" id="PTHR21581:SF6">
    <property type="entry name" value="TRAFFICKING PROTEIN PARTICLE COMPLEX SUBUNIT 12"/>
    <property type="match status" value="1"/>
</dbReference>
<dbReference type="EMBL" id="BMFA01000004">
    <property type="protein sequence ID" value="GGB44697.1"/>
    <property type="molecule type" value="Genomic_DNA"/>
</dbReference>
<dbReference type="Gene3D" id="3.40.710.10">
    <property type="entry name" value="DD-peptidase/beta-lactamase superfamily"/>
    <property type="match status" value="1"/>
</dbReference>
<comment type="function">
    <text evidence="1">Removes C-terminal D-alanyl residues from sugar-peptide cell wall precursors.</text>
</comment>
<dbReference type="PANTHER" id="PTHR21581">
    <property type="entry name" value="D-ALANYL-D-ALANINE CARBOXYPEPTIDASE"/>
    <property type="match status" value="1"/>
</dbReference>
<dbReference type="GO" id="GO:0008360">
    <property type="term" value="P:regulation of cell shape"/>
    <property type="evidence" value="ECO:0007669"/>
    <property type="project" value="UniProtKB-KW"/>
</dbReference>
<dbReference type="GO" id="GO:0006508">
    <property type="term" value="P:proteolysis"/>
    <property type="evidence" value="ECO:0007669"/>
    <property type="project" value="UniProtKB-KW"/>
</dbReference>
<evidence type="ECO:0000256" key="2">
    <source>
        <dbReference type="ARBA" id="ARBA00004752"/>
    </source>
</evidence>
<evidence type="ECO:0000256" key="3">
    <source>
        <dbReference type="ARBA" id="ARBA00007164"/>
    </source>
</evidence>
<dbReference type="GO" id="GO:0009002">
    <property type="term" value="F:serine-type D-Ala-D-Ala carboxypeptidase activity"/>
    <property type="evidence" value="ECO:0007669"/>
    <property type="project" value="UniProtKB-EC"/>
</dbReference>
<keyword evidence="7 14" id="KW-0732">Signal</keyword>
<dbReference type="GO" id="GO:0009252">
    <property type="term" value="P:peptidoglycan biosynthetic process"/>
    <property type="evidence" value="ECO:0007669"/>
    <property type="project" value="UniProtKB-KW"/>
</dbReference>
<evidence type="ECO:0000259" key="15">
    <source>
        <dbReference type="SMART" id="SM00936"/>
    </source>
</evidence>
<accession>A0A916TIB1</accession>
<evidence type="ECO:0000256" key="14">
    <source>
        <dbReference type="SAM" id="SignalP"/>
    </source>
</evidence>
<dbReference type="InterPro" id="IPR037167">
    <property type="entry name" value="Peptidase_S11_C_sf"/>
</dbReference>
<proteinExistence type="inferred from homology"/>
<dbReference type="PRINTS" id="PR00725">
    <property type="entry name" value="DADACBPTASE1"/>
</dbReference>
<evidence type="ECO:0000256" key="6">
    <source>
        <dbReference type="ARBA" id="ARBA00022670"/>
    </source>
</evidence>
<dbReference type="SUPFAM" id="SSF56601">
    <property type="entry name" value="beta-lactamase/transpeptidase-like"/>
    <property type="match status" value="1"/>
</dbReference>
<keyword evidence="6" id="KW-0645">Protease</keyword>
<keyword evidence="10" id="KW-0573">Peptidoglycan synthesis</keyword>